<organism evidence="1 2">
    <name type="scientific">Brucella ciceri</name>
    <dbReference type="NCBI Taxonomy" id="391287"/>
    <lineage>
        <taxon>Bacteria</taxon>
        <taxon>Pseudomonadati</taxon>
        <taxon>Pseudomonadota</taxon>
        <taxon>Alphaproteobacteria</taxon>
        <taxon>Hyphomicrobiales</taxon>
        <taxon>Brucellaceae</taxon>
        <taxon>Brucella/Ochrobactrum group</taxon>
        <taxon>Brucella</taxon>
    </lineage>
</organism>
<dbReference type="Proteomes" id="UP000568486">
    <property type="component" value="Unassembled WGS sequence"/>
</dbReference>
<comment type="caution">
    <text evidence="1">The sequence shown here is derived from an EMBL/GenBank/DDBJ whole genome shotgun (WGS) entry which is preliminary data.</text>
</comment>
<dbReference type="EMBL" id="JAAVLR010000002">
    <property type="protein sequence ID" value="NKC28690.1"/>
    <property type="molecule type" value="Genomic_DNA"/>
</dbReference>
<keyword evidence="2" id="KW-1185">Reference proteome</keyword>
<protein>
    <recommendedName>
        <fullName evidence="3">Secreted protein</fullName>
    </recommendedName>
</protein>
<name>A0ABX1E133_9HYPH</name>
<sequence>MLKFLMMVLAMTLVPMIGLDKTQFLTCRNPKDCVHRRPAQQAGSCSDVHPPDGLRRYQPAYRLLCHFHASVLGRPLRRISKKSMFNERGGAAHPRIERHFNLYRAFQQ</sequence>
<evidence type="ECO:0000313" key="2">
    <source>
        <dbReference type="Proteomes" id="UP000568486"/>
    </source>
</evidence>
<reference evidence="1 2" key="1">
    <citation type="submission" date="2020-03" db="EMBL/GenBank/DDBJ databases">
        <title>Whole genome sequencing of clinical and environmental type strains of Ochrobactrum.</title>
        <authorList>
            <person name="Dharne M."/>
        </authorList>
    </citation>
    <scope>NUCLEOTIDE SEQUENCE [LARGE SCALE GENOMIC DNA]</scope>
    <source>
        <strain evidence="1 2">DSM 22292</strain>
    </source>
</reference>
<evidence type="ECO:0008006" key="3">
    <source>
        <dbReference type="Google" id="ProtNLM"/>
    </source>
</evidence>
<evidence type="ECO:0000313" key="1">
    <source>
        <dbReference type="EMBL" id="NKC28690.1"/>
    </source>
</evidence>
<gene>
    <name evidence="1" type="ORF">HED52_15420</name>
</gene>
<accession>A0ABX1E133</accession>
<proteinExistence type="predicted"/>